<keyword evidence="1" id="KW-0723">Serine/threonine-protein kinase</keyword>
<comment type="caution">
    <text evidence="1">The sequence shown here is derived from an EMBL/GenBank/DDBJ whole genome shotgun (WGS) entry which is preliminary data.</text>
</comment>
<keyword evidence="1" id="KW-0418">Kinase</keyword>
<proteinExistence type="predicted"/>
<gene>
    <name evidence="1" type="ORF">CA163_21670</name>
</gene>
<name>A0A227BYA8_VIBPH</name>
<dbReference type="EMBL" id="NIXT01001897">
    <property type="protein sequence ID" value="OXE30756.1"/>
    <property type="molecule type" value="Genomic_DNA"/>
</dbReference>
<evidence type="ECO:0000313" key="2">
    <source>
        <dbReference type="Proteomes" id="UP000214596"/>
    </source>
</evidence>
<protein>
    <submittedName>
        <fullName evidence="1">Serine/threonine protein kinase</fullName>
    </submittedName>
</protein>
<accession>A0A227BYA8</accession>
<sequence length="37" mass="4420">MWILAVIDVGPFFRDLVWASHVWTENFYSSLILLDKH</sequence>
<evidence type="ECO:0000313" key="1">
    <source>
        <dbReference type="EMBL" id="OXE30756.1"/>
    </source>
</evidence>
<dbReference type="AlphaFoldDB" id="A0A227BYA8"/>
<organism evidence="1 2">
    <name type="scientific">Vibrio parahaemolyticus</name>
    <dbReference type="NCBI Taxonomy" id="670"/>
    <lineage>
        <taxon>Bacteria</taxon>
        <taxon>Pseudomonadati</taxon>
        <taxon>Pseudomonadota</taxon>
        <taxon>Gammaproteobacteria</taxon>
        <taxon>Vibrionales</taxon>
        <taxon>Vibrionaceae</taxon>
        <taxon>Vibrio</taxon>
    </lineage>
</organism>
<dbReference type="GO" id="GO:0004674">
    <property type="term" value="F:protein serine/threonine kinase activity"/>
    <property type="evidence" value="ECO:0007669"/>
    <property type="project" value="UniProtKB-KW"/>
</dbReference>
<reference evidence="1 2" key="1">
    <citation type="journal article" date="2017" name="Appl. Environ. Microbiol.">
        <title>Parallel evolution of two clades of a major Atlantic endemic Vibrio parahaemolyticus pathogen lineage by independent acquisition of related pathogenicity islands.</title>
        <authorList>
            <person name="Xu F."/>
            <person name="Gonzalez-Escalona N."/>
            <person name="Drees K.P."/>
            <person name="Sebra R.P."/>
            <person name="Cooper V.S."/>
            <person name="Jones S.H."/>
            <person name="Whistler C.A."/>
        </authorList>
    </citation>
    <scope>NUCLEOTIDE SEQUENCE [LARGE SCALE GENOMIC DNA]</scope>
    <source>
        <strain evidence="1 2">MAVP-3</strain>
    </source>
</reference>
<keyword evidence="1" id="KW-0808">Transferase</keyword>
<dbReference type="Proteomes" id="UP000214596">
    <property type="component" value="Unassembled WGS sequence"/>
</dbReference>